<keyword evidence="2" id="KW-1185">Reference proteome</keyword>
<dbReference type="Proteomes" id="UP001271648">
    <property type="component" value="Unassembled WGS sequence"/>
</dbReference>
<name>A0AAW9AAI6_9BACL</name>
<organism evidence="1 2">
    <name type="scientific">Sporosarcina thermotolerans</name>
    <dbReference type="NCBI Taxonomy" id="633404"/>
    <lineage>
        <taxon>Bacteria</taxon>
        <taxon>Bacillati</taxon>
        <taxon>Bacillota</taxon>
        <taxon>Bacilli</taxon>
        <taxon>Bacillales</taxon>
        <taxon>Caryophanaceae</taxon>
        <taxon>Sporosarcina</taxon>
    </lineage>
</organism>
<dbReference type="AlphaFoldDB" id="A0AAW9AAI6"/>
<keyword evidence="1" id="KW-0540">Nuclease</keyword>
<comment type="caution">
    <text evidence="1">The sequence shown here is derived from an EMBL/GenBank/DDBJ whole genome shotgun (WGS) entry which is preliminary data.</text>
</comment>
<dbReference type="InterPro" id="IPR019068">
    <property type="entry name" value="Restrct_endonuc_II_MjaI"/>
</dbReference>
<dbReference type="RefSeq" id="WP_283733580.1">
    <property type="nucleotide sequence ID" value="NZ_CP125968.1"/>
</dbReference>
<dbReference type="EC" id="3.1.21.-" evidence="1"/>
<dbReference type="GO" id="GO:0009307">
    <property type="term" value="P:DNA restriction-modification system"/>
    <property type="evidence" value="ECO:0007669"/>
    <property type="project" value="InterPro"/>
</dbReference>
<dbReference type="EMBL" id="JAUBDJ010000003">
    <property type="protein sequence ID" value="MDW0116668.1"/>
    <property type="molecule type" value="Genomic_DNA"/>
</dbReference>
<evidence type="ECO:0000313" key="2">
    <source>
        <dbReference type="Proteomes" id="UP001271648"/>
    </source>
</evidence>
<sequence>MKTIGKINTDYIYAANDTVPREFPKYTTQLMNLANSNAQGTRPNVVGPMATYFQEFLDEIPAPSIEDWENWYTDREPAAKERAKARILPQIERLKEAIQLIDESLVDKWLDDLLIDKTYNGLYVQKAIIQKVSEHFDVPFAVSSAADESKGIDGYIGGTPISVKPESYESLKKSKEQIDVPIVTYKVNKSSRNIEVFIPSDLDPHE</sequence>
<gene>
    <name evidence="1" type="ORF">QTL97_06950</name>
</gene>
<evidence type="ECO:0000313" key="1">
    <source>
        <dbReference type="EMBL" id="MDW0116668.1"/>
    </source>
</evidence>
<proteinExistence type="predicted"/>
<accession>A0AAW9AAI6</accession>
<dbReference type="Pfam" id="PF09568">
    <property type="entry name" value="RE_MjaI"/>
    <property type="match status" value="1"/>
</dbReference>
<protein>
    <submittedName>
        <fullName evidence="1">MjaI family restriction endonuclease</fullName>
        <ecNumber evidence="1">3.1.21.-</ecNumber>
    </submittedName>
</protein>
<reference evidence="1 2" key="1">
    <citation type="submission" date="2023-06" db="EMBL/GenBank/DDBJ databases">
        <title>Sporosarcina sp. nov., isolated from Korean traditional fermented seafood 'Jeotgal'.</title>
        <authorList>
            <person name="Yang A.I."/>
            <person name="Shin N.-R."/>
        </authorList>
    </citation>
    <scope>NUCLEOTIDE SEQUENCE [LARGE SCALE GENOMIC DNA]</scope>
    <source>
        <strain evidence="1 2">KCTC43456</strain>
    </source>
</reference>
<dbReference type="GO" id="GO:0003677">
    <property type="term" value="F:DNA binding"/>
    <property type="evidence" value="ECO:0007669"/>
    <property type="project" value="InterPro"/>
</dbReference>
<dbReference type="GO" id="GO:0009036">
    <property type="term" value="F:type II site-specific deoxyribonuclease activity"/>
    <property type="evidence" value="ECO:0007669"/>
    <property type="project" value="InterPro"/>
</dbReference>
<keyword evidence="1" id="KW-0378">Hydrolase</keyword>
<keyword evidence="1" id="KW-0255">Endonuclease</keyword>